<dbReference type="Gene3D" id="3.40.630.30">
    <property type="match status" value="1"/>
</dbReference>
<dbReference type="PANTHER" id="PTHR43877:SF1">
    <property type="entry name" value="ACETYLTRANSFERASE"/>
    <property type="match status" value="1"/>
</dbReference>
<dbReference type="GO" id="GO:0016747">
    <property type="term" value="F:acyltransferase activity, transferring groups other than amino-acyl groups"/>
    <property type="evidence" value="ECO:0007669"/>
    <property type="project" value="InterPro"/>
</dbReference>
<dbReference type="SUPFAM" id="SSF55729">
    <property type="entry name" value="Acyl-CoA N-acyltransferases (Nat)"/>
    <property type="match status" value="1"/>
</dbReference>
<dbReference type="AlphaFoldDB" id="A0A1C3WRV5"/>
<dbReference type="InterPro" id="IPR016181">
    <property type="entry name" value="Acyl_CoA_acyltransferase"/>
</dbReference>
<gene>
    <name evidence="4" type="ORF">GA0061103_6115</name>
</gene>
<dbReference type="Proteomes" id="UP000199101">
    <property type="component" value="Unassembled WGS sequence"/>
</dbReference>
<evidence type="ECO:0000313" key="5">
    <source>
        <dbReference type="Proteomes" id="UP000199101"/>
    </source>
</evidence>
<dbReference type="Pfam" id="PF00583">
    <property type="entry name" value="Acetyltransf_1"/>
    <property type="match status" value="1"/>
</dbReference>
<reference evidence="5" key="1">
    <citation type="submission" date="2016-08" db="EMBL/GenBank/DDBJ databases">
        <authorList>
            <person name="Varghese N."/>
            <person name="Submissions Spin"/>
        </authorList>
    </citation>
    <scope>NUCLEOTIDE SEQUENCE [LARGE SCALE GENOMIC DNA]</scope>
    <source>
        <strain evidence="5">HAMBI 2975</strain>
    </source>
</reference>
<sequence length="168" mass="18920">MTVNSEIRILPISAEHVEGFHKALDTVAREREYLSLLEAFPLEQTRTFVLGMIESGNPQFVAVADRQVVGWCDIIRHSFPSHAHAGRLGMGIIPPYRDRGLGRQLIETTLQAARDGGIERVELSVHADNPRAIALYEKVGFVREGLVRRSVRIDGRYKDAILMAFFHD</sequence>
<evidence type="ECO:0000259" key="3">
    <source>
        <dbReference type="PROSITE" id="PS51186"/>
    </source>
</evidence>
<dbReference type="EMBL" id="FMAG01000007">
    <property type="protein sequence ID" value="SCB42700.1"/>
    <property type="molecule type" value="Genomic_DNA"/>
</dbReference>
<dbReference type="PROSITE" id="PS51186">
    <property type="entry name" value="GNAT"/>
    <property type="match status" value="1"/>
</dbReference>
<dbReference type="RefSeq" id="WP_425349544.1">
    <property type="nucleotide sequence ID" value="NZ_FMAG01000007.1"/>
</dbReference>
<organism evidence="4 5">
    <name type="scientific">Rhizobium multihospitium</name>
    <dbReference type="NCBI Taxonomy" id="410764"/>
    <lineage>
        <taxon>Bacteria</taxon>
        <taxon>Pseudomonadati</taxon>
        <taxon>Pseudomonadota</taxon>
        <taxon>Alphaproteobacteria</taxon>
        <taxon>Hyphomicrobiales</taxon>
        <taxon>Rhizobiaceae</taxon>
        <taxon>Rhizobium/Agrobacterium group</taxon>
        <taxon>Rhizobium</taxon>
    </lineage>
</organism>
<protein>
    <submittedName>
        <fullName evidence="4">Acetyltransferase (GNAT) family protein</fullName>
    </submittedName>
</protein>
<name>A0A1C3WRV5_9HYPH</name>
<dbReference type="CDD" id="cd04301">
    <property type="entry name" value="NAT_SF"/>
    <property type="match status" value="1"/>
</dbReference>
<evidence type="ECO:0000256" key="1">
    <source>
        <dbReference type="ARBA" id="ARBA00022679"/>
    </source>
</evidence>
<accession>A0A1C3WRV5</accession>
<evidence type="ECO:0000313" key="4">
    <source>
        <dbReference type="EMBL" id="SCB42700.1"/>
    </source>
</evidence>
<evidence type="ECO:0000256" key="2">
    <source>
        <dbReference type="ARBA" id="ARBA00023315"/>
    </source>
</evidence>
<dbReference type="PANTHER" id="PTHR43877">
    <property type="entry name" value="AMINOALKYLPHOSPHONATE N-ACETYLTRANSFERASE-RELATED-RELATED"/>
    <property type="match status" value="1"/>
</dbReference>
<dbReference type="STRING" id="410764.GA0061103_6115"/>
<dbReference type="InterPro" id="IPR050832">
    <property type="entry name" value="Bact_Acetyltransf"/>
</dbReference>
<keyword evidence="1 4" id="KW-0808">Transferase</keyword>
<proteinExistence type="predicted"/>
<dbReference type="InterPro" id="IPR000182">
    <property type="entry name" value="GNAT_dom"/>
</dbReference>
<keyword evidence="5" id="KW-1185">Reference proteome</keyword>
<feature type="domain" description="N-acetyltransferase" evidence="3">
    <location>
        <begin position="7"/>
        <end position="168"/>
    </location>
</feature>
<keyword evidence="2" id="KW-0012">Acyltransferase</keyword>